<dbReference type="AlphaFoldDB" id="A0A853F925"/>
<dbReference type="Proteomes" id="UP000568751">
    <property type="component" value="Unassembled WGS sequence"/>
</dbReference>
<name>A0A853F925_9GAMM</name>
<dbReference type="EMBL" id="JACCHT010000002">
    <property type="protein sequence ID" value="NYT28155.1"/>
    <property type="molecule type" value="Genomic_DNA"/>
</dbReference>
<comment type="caution">
    <text evidence="1">The sequence shown here is derived from an EMBL/GenBank/DDBJ whole genome shotgun (WGS) entry which is preliminary data.</text>
</comment>
<reference evidence="1 2" key="1">
    <citation type="submission" date="2020-05" db="EMBL/GenBank/DDBJ databases">
        <title>Horizontal transmission and recombination maintain forever young bacterial symbiont genomes.</title>
        <authorList>
            <person name="Russell S.L."/>
            <person name="Pepper-Tunick E."/>
            <person name="Svedberg J."/>
            <person name="Byrne A."/>
            <person name="Ruelas Castillo J."/>
            <person name="Vollmers C."/>
            <person name="Beinart R.A."/>
            <person name="Corbett-Detig R."/>
        </authorList>
    </citation>
    <scope>NUCLEOTIDE SEQUENCE [LARGE SCALE GENOMIC DNA]</scope>
    <source>
        <strain evidence="1">455</strain>
    </source>
</reference>
<gene>
    <name evidence="1" type="ORF">H0A76_09880</name>
</gene>
<organism evidence="1 2">
    <name type="scientific">Candidatus Thiodubiliella endoseptemdiera</name>
    <dbReference type="NCBI Taxonomy" id="2738886"/>
    <lineage>
        <taxon>Bacteria</taxon>
        <taxon>Pseudomonadati</taxon>
        <taxon>Pseudomonadota</taxon>
        <taxon>Gammaproteobacteria</taxon>
        <taxon>Candidatus Pseudothioglobaceae</taxon>
        <taxon>Candidatus Thiodubiliella</taxon>
    </lineage>
</organism>
<sequence>MSKLMQALLKIPAGNNLRVLTAIVVGAFWSSFTTTAQWVDASGNLLATMVSMPVNLAHLPFKAH</sequence>
<evidence type="ECO:0000313" key="2">
    <source>
        <dbReference type="Proteomes" id="UP000568751"/>
    </source>
</evidence>
<protein>
    <submittedName>
        <fullName evidence="1">Uncharacterized protein</fullName>
    </submittedName>
</protein>
<proteinExistence type="predicted"/>
<accession>A0A853F925</accession>
<evidence type="ECO:0000313" key="1">
    <source>
        <dbReference type="EMBL" id="NYT28155.1"/>
    </source>
</evidence>